<evidence type="ECO:0000313" key="3">
    <source>
        <dbReference type="EMBL" id="CAK02804.1"/>
    </source>
</evidence>
<geneLocation type="plasmid" evidence="3 4">
    <name>pRL8</name>
</geneLocation>
<reference evidence="3 4" key="1">
    <citation type="journal article" date="2006" name="Genome Biol.">
        <title>The genome of Rhizobium leguminosarum has recognizable core and accessory components.</title>
        <authorList>
            <person name="Young J.W."/>
            <person name="Crossman L.C."/>
            <person name="Johnston A.W.B."/>
            <person name="Thomson N.R."/>
            <person name="Ghazoui Z.F."/>
            <person name="Hull K.H."/>
            <person name="Wexler M."/>
            <person name="Curson A.R.J."/>
            <person name="Todd J.D."/>
            <person name="Poole P.S."/>
            <person name="Mauchline T.H."/>
            <person name="East A.K."/>
            <person name="Quail M.A."/>
            <person name="Churcher C."/>
            <person name="Arrowsmith C."/>
            <person name="Cherevach A."/>
            <person name="Chillingworth T."/>
            <person name="Clarke K."/>
            <person name="Cronin A."/>
            <person name="Davis P."/>
            <person name="Fraser A."/>
            <person name="Hance Z."/>
            <person name="Hauser H."/>
            <person name="Jagels K."/>
            <person name="Moule S."/>
            <person name="Mungall K."/>
            <person name="Norbertczak H."/>
            <person name="Rabbinowitsch E."/>
            <person name="Sanders M."/>
            <person name="Simmonds M."/>
            <person name="Whitehead S."/>
            <person name="Parkhill J."/>
        </authorList>
    </citation>
    <scope>NUCLEOTIDE SEQUENCE [LARGE SCALE GENOMIC DNA]</scope>
    <source>
        <strain evidence="4">DSM 114642 / LMG 32736 / 3841</strain>
    </source>
</reference>
<dbReference type="AlphaFoldDB" id="Q1M9K2"/>
<dbReference type="RefSeq" id="WP_011654636.1">
    <property type="nucleotide sequence ID" value="NC_008383.1"/>
</dbReference>
<keyword evidence="4" id="KW-1185">Reference proteome</keyword>
<name>Q1M9K2_RHIJ3</name>
<dbReference type="InterPro" id="IPR003593">
    <property type="entry name" value="AAA+_ATPase"/>
</dbReference>
<dbReference type="CDD" id="cd00267">
    <property type="entry name" value="ABC_ATPase"/>
    <property type="match status" value="1"/>
</dbReference>
<dbReference type="EnsemblBacteria" id="CAK02804">
    <property type="protein sequence ID" value="CAK02804"/>
    <property type="gene ID" value="pRL80004"/>
</dbReference>
<feature type="domain" description="AAA+ ATPase" evidence="2">
    <location>
        <begin position="214"/>
        <end position="334"/>
    </location>
</feature>
<dbReference type="eggNOG" id="COG3903">
    <property type="taxonomic scope" value="Bacteria"/>
</dbReference>
<feature type="coiled-coil region" evidence="1">
    <location>
        <begin position="109"/>
        <end position="136"/>
    </location>
</feature>
<dbReference type="EMBL" id="AM236082">
    <property type="protein sequence ID" value="CAK02804.1"/>
    <property type="molecule type" value="Genomic_DNA"/>
</dbReference>
<evidence type="ECO:0000256" key="1">
    <source>
        <dbReference type="SAM" id="Coils"/>
    </source>
</evidence>
<dbReference type="Proteomes" id="UP000006575">
    <property type="component" value="Plasmid pRL8"/>
</dbReference>
<dbReference type="Gene3D" id="3.40.50.300">
    <property type="entry name" value="P-loop containing nucleotide triphosphate hydrolases"/>
    <property type="match status" value="1"/>
</dbReference>
<organism evidence="3 4">
    <name type="scientific">Rhizobium johnstonii (strain DSM 114642 / LMG 32736 / 3841)</name>
    <name type="common">Rhizobium leguminosarum bv. viciae</name>
    <dbReference type="NCBI Taxonomy" id="216596"/>
    <lineage>
        <taxon>Bacteria</taxon>
        <taxon>Pseudomonadati</taxon>
        <taxon>Pseudomonadota</taxon>
        <taxon>Alphaproteobacteria</taxon>
        <taxon>Hyphomicrobiales</taxon>
        <taxon>Rhizobiaceae</taxon>
        <taxon>Rhizobium/Agrobacterium group</taxon>
        <taxon>Rhizobium</taxon>
        <taxon>Rhizobium johnstonii</taxon>
    </lineage>
</organism>
<accession>Q1M9K2</accession>
<dbReference type="KEGG" id="rle:pRL80004"/>
<dbReference type="InterPro" id="IPR027417">
    <property type="entry name" value="P-loop_NTPase"/>
</dbReference>
<dbReference type="SMART" id="SM00382">
    <property type="entry name" value="AAA"/>
    <property type="match status" value="1"/>
</dbReference>
<protein>
    <recommendedName>
        <fullName evidence="2">AAA+ ATPase domain-containing protein</fullName>
    </recommendedName>
</protein>
<dbReference type="GeneID" id="303209866"/>
<dbReference type="HOGENOM" id="CLU_309695_0_0_5"/>
<keyword evidence="1" id="KW-0175">Coiled coil</keyword>
<keyword evidence="3" id="KW-0614">Plasmid</keyword>
<sequence length="951" mass="106407">MTEIVLPTENTIIAAAKKLDAAASQLVAETFFAIRHGMSINPIGRNPDGQTIKGYPDITGRVPGEKKYLIEVTKDDWRTHLQSDLSKLSRLQKGAYAGFLLLCFRKSESELTQSNRKKARETVQQAESRIEKLLGVQAGQVEFVFLGEFAREVRSAKYHRVLLALGLELVPAPFYTDLRFVQGLADFVPTAEEYEAESVVPRDEVSRTYERVFKNRLTLIEGEGGSGKTSLALAVATEHRKQGEIFLFLDASVADWKSGSERARLVDVAAMFAESNVLIILDNVHLGDASGISELITNVQASGYDFRFLMTTRSSDEVEQWKRLGNIELLRRVPSGADVNSAYHRLLTQKFPGSSFNDIPPAVTTRWSNQIPNLVILTLALEGLTKRGGYDRDWAIKVEDAGTYLQAKFISKLSSDDVKQVGKIAALSLLEIPTSLRSLDHRVPKSAVDLGFVRLNSSSTTQRYELVHHELGKLITSFKDPDIKARLGEVMSADPFQATYIGLKLIGNGEASLAKELLSSVLSQSLTLSPDFSMGNSGGVFGILVQSNVTTYPEIERILLPDIGAFFDTKPDIVTGLSSFLGAASENMERVYNAIVEKLAEQETIRRIEELLPSVGPTTFATLYRCANSRNLPFLSTLRKYLNRGKRIDSFAYRCRSESPSKVEICWGLIDEFFPHHKARFEVVLRSALAEGYIERLIPEELIESRSSRAVQTAIRCANSEVFKRYITFRDCSDATLLLLAHTMHDMGRNDLSEVAADRVAGRTTSSIWYHRRTGGRALLTILRRASISAEGDVQKILMRLEAEGKMRAIVNGMRPYRLANFIFVIWDRHEQFTSFISKTDLQEITNRRFKARAAEFSEERQASIYIAGIYALVGLDIPRDEWSAVDVTEDDFIGNQNNPVFWIGLKALEENGMIRLAHRSRFPTSVAALDTHSENTSRIMNDLKNWAATR</sequence>
<gene>
    <name evidence="3" type="ordered locus">pRL80004</name>
</gene>
<evidence type="ECO:0000313" key="4">
    <source>
        <dbReference type="Proteomes" id="UP000006575"/>
    </source>
</evidence>
<evidence type="ECO:0000259" key="2">
    <source>
        <dbReference type="SMART" id="SM00382"/>
    </source>
</evidence>
<dbReference type="SUPFAM" id="SSF52540">
    <property type="entry name" value="P-loop containing nucleoside triphosphate hydrolases"/>
    <property type="match status" value="1"/>
</dbReference>
<proteinExistence type="predicted"/>